<sequence>MSRWNFITNLFNTPSQQWQFETLPADRVEGGTPSIEAKANQHYFRLTLAEMFLADSQKWGTTRHPITHSLVKLKFGAGDAVEIPSIAGKMQLRGFESAGQDSVIRLNYPLTPRLPFSGGIVTLEAGLMSLRSDNLLATYAKTLGDFATLLNVPAVSSALQIAQPLATGLQELLGAGEAEVRLGLHQTFSGQSDGAPLTSGYLVTLAATEDELPPGQLWIRNGRLHRGTTMADSTPMTGVDYLLFRLDVFAERDDWRALEYIKKPWQSAMTYRRQGERETANVYFNSAQTAVIESHDLTEVDKIRILNGMDKEFKSGQPSDGFLNVAPEPRDGALSTPMADSDETAASSTTPKDELARLAGTMSYADAMREMRRGTNPVNMLSRSRAPELDDEIE</sequence>
<dbReference type="Proteomes" id="UP000663929">
    <property type="component" value="Chromosome"/>
</dbReference>
<gene>
    <name evidence="2" type="ORF">J3U87_31220</name>
</gene>
<reference evidence="2" key="1">
    <citation type="submission" date="2021-03" db="EMBL/GenBank/DDBJ databases">
        <title>Acanthopleuribacteraceae sp. M133.</title>
        <authorList>
            <person name="Wang G."/>
        </authorList>
    </citation>
    <scope>NUCLEOTIDE SEQUENCE</scope>
    <source>
        <strain evidence="2">M133</strain>
    </source>
</reference>
<feature type="region of interest" description="Disordered" evidence="1">
    <location>
        <begin position="316"/>
        <end position="355"/>
    </location>
</feature>
<dbReference type="KEGG" id="scor:J3U87_31220"/>
<feature type="region of interest" description="Disordered" evidence="1">
    <location>
        <begin position="371"/>
        <end position="394"/>
    </location>
</feature>
<organism evidence="2 3">
    <name type="scientific">Sulfidibacter corallicola</name>
    <dbReference type="NCBI Taxonomy" id="2818388"/>
    <lineage>
        <taxon>Bacteria</taxon>
        <taxon>Pseudomonadati</taxon>
        <taxon>Acidobacteriota</taxon>
        <taxon>Holophagae</taxon>
        <taxon>Acanthopleuribacterales</taxon>
        <taxon>Acanthopleuribacteraceae</taxon>
        <taxon>Sulfidibacter</taxon>
    </lineage>
</organism>
<dbReference type="RefSeq" id="WP_237379709.1">
    <property type="nucleotide sequence ID" value="NZ_CP071793.1"/>
</dbReference>
<evidence type="ECO:0000256" key="1">
    <source>
        <dbReference type="SAM" id="MobiDB-lite"/>
    </source>
</evidence>
<protein>
    <submittedName>
        <fullName evidence="2">Uncharacterized protein</fullName>
    </submittedName>
</protein>
<proteinExistence type="predicted"/>
<keyword evidence="3" id="KW-1185">Reference proteome</keyword>
<evidence type="ECO:0000313" key="2">
    <source>
        <dbReference type="EMBL" id="QTD50078.1"/>
    </source>
</evidence>
<accession>A0A8A4TMF6</accession>
<dbReference type="EMBL" id="CP071793">
    <property type="protein sequence ID" value="QTD50078.1"/>
    <property type="molecule type" value="Genomic_DNA"/>
</dbReference>
<name>A0A8A4TMF6_SULCO</name>
<dbReference type="AlphaFoldDB" id="A0A8A4TMF6"/>
<evidence type="ECO:0000313" key="3">
    <source>
        <dbReference type="Proteomes" id="UP000663929"/>
    </source>
</evidence>